<proteinExistence type="predicted"/>
<organism evidence="1">
    <name type="scientific">Arundo donax</name>
    <name type="common">Giant reed</name>
    <name type="synonym">Donax arundinaceus</name>
    <dbReference type="NCBI Taxonomy" id="35708"/>
    <lineage>
        <taxon>Eukaryota</taxon>
        <taxon>Viridiplantae</taxon>
        <taxon>Streptophyta</taxon>
        <taxon>Embryophyta</taxon>
        <taxon>Tracheophyta</taxon>
        <taxon>Spermatophyta</taxon>
        <taxon>Magnoliopsida</taxon>
        <taxon>Liliopsida</taxon>
        <taxon>Poales</taxon>
        <taxon>Poaceae</taxon>
        <taxon>PACMAD clade</taxon>
        <taxon>Arundinoideae</taxon>
        <taxon>Arundineae</taxon>
        <taxon>Arundo</taxon>
    </lineage>
</organism>
<name>A0A0A9AZZ0_ARUDO</name>
<reference evidence="1" key="1">
    <citation type="submission" date="2014-09" db="EMBL/GenBank/DDBJ databases">
        <authorList>
            <person name="Magalhaes I.L.F."/>
            <person name="Oliveira U."/>
            <person name="Santos F.R."/>
            <person name="Vidigal T.H.D.A."/>
            <person name="Brescovit A.D."/>
            <person name="Santos A.J."/>
        </authorList>
    </citation>
    <scope>NUCLEOTIDE SEQUENCE</scope>
    <source>
        <tissue evidence="1">Shoot tissue taken approximately 20 cm above the soil surface</tissue>
    </source>
</reference>
<accession>A0A0A9AZZ0</accession>
<dbReference type="AlphaFoldDB" id="A0A0A9AZZ0"/>
<sequence length="44" mass="5378">MCVRLAGYRQQFAVQKIGHEQMWNTTKTKERLPEHSCRKYWPIK</sequence>
<reference evidence="1" key="2">
    <citation type="journal article" date="2015" name="Data Brief">
        <title>Shoot transcriptome of the giant reed, Arundo donax.</title>
        <authorList>
            <person name="Barrero R.A."/>
            <person name="Guerrero F.D."/>
            <person name="Moolhuijzen P."/>
            <person name="Goolsby J.A."/>
            <person name="Tidwell J."/>
            <person name="Bellgard S.E."/>
            <person name="Bellgard M.I."/>
        </authorList>
    </citation>
    <scope>NUCLEOTIDE SEQUENCE</scope>
    <source>
        <tissue evidence="1">Shoot tissue taken approximately 20 cm above the soil surface</tissue>
    </source>
</reference>
<protein>
    <submittedName>
        <fullName evidence="1">Uncharacterized protein</fullName>
    </submittedName>
</protein>
<dbReference type="EMBL" id="GBRH01243400">
    <property type="protein sequence ID" value="JAD54495.1"/>
    <property type="molecule type" value="Transcribed_RNA"/>
</dbReference>
<evidence type="ECO:0000313" key="1">
    <source>
        <dbReference type="EMBL" id="JAD54495.1"/>
    </source>
</evidence>